<evidence type="ECO:0000313" key="1">
    <source>
        <dbReference type="EMBL" id="KAJ1931688.1"/>
    </source>
</evidence>
<dbReference type="EMBL" id="JANBPW010005879">
    <property type="protein sequence ID" value="KAJ1931688.1"/>
    <property type="molecule type" value="Genomic_DNA"/>
</dbReference>
<sequence>MGKKSKEANDQLPGFPRPPKQQSTAGTDTEVLLNVFRISDLTCKHIYAYKVTVTGAKHVPAAIKGELVKAVAASTDRYMVYDGGEFIYAPKSIIGKKDAVGDELKKTVPRMFGRPETMHEFEVSISMHRRYETKILKKYCSGDRSIPETYIHDMLFALDRIFRHYP</sequence>
<reference evidence="1" key="1">
    <citation type="submission" date="2022-07" db="EMBL/GenBank/DDBJ databases">
        <title>Phylogenomic reconstructions and comparative analyses of Kickxellomycotina fungi.</title>
        <authorList>
            <person name="Reynolds N.K."/>
            <person name="Stajich J.E."/>
            <person name="Barry K."/>
            <person name="Grigoriev I.V."/>
            <person name="Crous P."/>
            <person name="Smith M.E."/>
        </authorList>
    </citation>
    <scope>NUCLEOTIDE SEQUENCE</scope>
    <source>
        <strain evidence="1">NRRL 5244</strain>
    </source>
</reference>
<gene>
    <name evidence="1" type="ORF">FBU59_006628</name>
</gene>
<dbReference type="Proteomes" id="UP001150603">
    <property type="component" value="Unassembled WGS sequence"/>
</dbReference>
<organism evidence="1 2">
    <name type="scientific">Linderina macrospora</name>
    <dbReference type="NCBI Taxonomy" id="4868"/>
    <lineage>
        <taxon>Eukaryota</taxon>
        <taxon>Fungi</taxon>
        <taxon>Fungi incertae sedis</taxon>
        <taxon>Zoopagomycota</taxon>
        <taxon>Kickxellomycotina</taxon>
        <taxon>Kickxellomycetes</taxon>
        <taxon>Kickxellales</taxon>
        <taxon>Kickxellaceae</taxon>
        <taxon>Linderina</taxon>
    </lineage>
</organism>
<feature type="non-terminal residue" evidence="1">
    <location>
        <position position="166"/>
    </location>
</feature>
<comment type="caution">
    <text evidence="1">The sequence shown here is derived from an EMBL/GenBank/DDBJ whole genome shotgun (WGS) entry which is preliminary data.</text>
</comment>
<keyword evidence="2" id="KW-1185">Reference proteome</keyword>
<evidence type="ECO:0000313" key="2">
    <source>
        <dbReference type="Proteomes" id="UP001150603"/>
    </source>
</evidence>
<accession>A0ACC1IZF1</accession>
<name>A0ACC1IZF1_9FUNG</name>
<protein>
    <submittedName>
        <fullName evidence="1">Uncharacterized protein</fullName>
    </submittedName>
</protein>
<proteinExistence type="predicted"/>